<keyword evidence="3" id="KW-0479">Metal-binding</keyword>
<dbReference type="SUPFAM" id="SSF54862">
    <property type="entry name" value="4Fe-4S ferredoxins"/>
    <property type="match status" value="1"/>
</dbReference>
<dbReference type="Pfam" id="PF13459">
    <property type="entry name" value="Fer4_15"/>
    <property type="match status" value="1"/>
</dbReference>
<evidence type="ECO:0000256" key="6">
    <source>
        <dbReference type="ARBA" id="ARBA00023014"/>
    </source>
</evidence>
<dbReference type="PANTHER" id="PTHR36923:SF3">
    <property type="entry name" value="FERREDOXIN"/>
    <property type="match status" value="1"/>
</dbReference>
<gene>
    <name evidence="9" type="ORF">ACFWGY_05695</name>
</gene>
<evidence type="ECO:0000256" key="5">
    <source>
        <dbReference type="ARBA" id="ARBA00023004"/>
    </source>
</evidence>
<organism evidence="9 10">
    <name type="scientific">Prauserella salsuginis</name>
    <dbReference type="NCBI Taxonomy" id="387889"/>
    <lineage>
        <taxon>Bacteria</taxon>
        <taxon>Bacillati</taxon>
        <taxon>Actinomycetota</taxon>
        <taxon>Actinomycetes</taxon>
        <taxon>Pseudonocardiales</taxon>
        <taxon>Pseudonocardiaceae</taxon>
        <taxon>Prauserella</taxon>
        <taxon>Prauserella salsuginis group</taxon>
    </lineage>
</organism>
<evidence type="ECO:0000256" key="3">
    <source>
        <dbReference type="ARBA" id="ARBA00022723"/>
    </source>
</evidence>
<keyword evidence="2" id="KW-0813">Transport</keyword>
<protein>
    <submittedName>
        <fullName evidence="9">Ferredoxin</fullName>
    </submittedName>
</protein>
<reference evidence="9 10" key="1">
    <citation type="submission" date="2024-09" db="EMBL/GenBank/DDBJ databases">
        <title>The Natural Products Discovery Center: Release of the First 8490 Sequenced Strains for Exploring Actinobacteria Biosynthetic Diversity.</title>
        <authorList>
            <person name="Kalkreuter E."/>
            <person name="Kautsar S.A."/>
            <person name="Yang D."/>
            <person name="Bader C.D."/>
            <person name="Teijaro C.N."/>
            <person name="Fluegel L."/>
            <person name="Davis C.M."/>
            <person name="Simpson J.R."/>
            <person name="Lauterbach L."/>
            <person name="Steele A.D."/>
            <person name="Gui C."/>
            <person name="Meng S."/>
            <person name="Li G."/>
            <person name="Viehrig K."/>
            <person name="Ye F."/>
            <person name="Su P."/>
            <person name="Kiefer A.F."/>
            <person name="Nichols A."/>
            <person name="Cepeda A.J."/>
            <person name="Yan W."/>
            <person name="Fan B."/>
            <person name="Jiang Y."/>
            <person name="Adhikari A."/>
            <person name="Zheng C.-J."/>
            <person name="Schuster L."/>
            <person name="Cowan T.M."/>
            <person name="Smanski M.J."/>
            <person name="Chevrette M.G."/>
            <person name="De Carvalho L.P.S."/>
            <person name="Shen B."/>
        </authorList>
    </citation>
    <scope>NUCLEOTIDE SEQUENCE [LARGE SCALE GENOMIC DNA]</scope>
    <source>
        <strain evidence="9 10">NPDC060353</strain>
    </source>
</reference>
<feature type="compositionally biased region" description="Low complexity" evidence="8">
    <location>
        <begin position="1"/>
        <end position="11"/>
    </location>
</feature>
<keyword evidence="10" id="KW-1185">Reference proteome</keyword>
<name>A0ABW6G0U8_9PSEU</name>
<comment type="cofactor">
    <cofactor evidence="1">
        <name>[3Fe-4S] cluster</name>
        <dbReference type="ChEBI" id="CHEBI:21137"/>
    </cofactor>
</comment>
<evidence type="ECO:0000313" key="10">
    <source>
        <dbReference type="Proteomes" id="UP001598673"/>
    </source>
</evidence>
<dbReference type="RefSeq" id="WP_258937587.1">
    <property type="nucleotide sequence ID" value="NZ_JANBBF010000012.1"/>
</dbReference>
<dbReference type="InterPro" id="IPR051269">
    <property type="entry name" value="Fe-S_cluster_ET"/>
</dbReference>
<evidence type="ECO:0000256" key="2">
    <source>
        <dbReference type="ARBA" id="ARBA00022448"/>
    </source>
</evidence>
<dbReference type="Proteomes" id="UP001598673">
    <property type="component" value="Unassembled WGS sequence"/>
</dbReference>
<keyword evidence="5" id="KW-0408">Iron</keyword>
<keyword evidence="4" id="KW-0249">Electron transport</keyword>
<evidence type="ECO:0000256" key="1">
    <source>
        <dbReference type="ARBA" id="ARBA00001927"/>
    </source>
</evidence>
<dbReference type="PANTHER" id="PTHR36923">
    <property type="entry name" value="FERREDOXIN"/>
    <property type="match status" value="1"/>
</dbReference>
<sequence length="86" mass="9246">MTQDPGRAAAPPAVPRRSDGSSPMIEIKVDFERCDANGTCAALMPDVFRIGEDGRLRQLVSEVDDGRENELDEAILCCPVGAISRS</sequence>
<evidence type="ECO:0000256" key="7">
    <source>
        <dbReference type="ARBA" id="ARBA00023291"/>
    </source>
</evidence>
<feature type="region of interest" description="Disordered" evidence="8">
    <location>
        <begin position="1"/>
        <end position="22"/>
    </location>
</feature>
<evidence type="ECO:0000256" key="4">
    <source>
        <dbReference type="ARBA" id="ARBA00022982"/>
    </source>
</evidence>
<evidence type="ECO:0000313" key="9">
    <source>
        <dbReference type="EMBL" id="MFD6792810.1"/>
    </source>
</evidence>
<keyword evidence="6" id="KW-0411">Iron-sulfur</keyword>
<comment type="caution">
    <text evidence="9">The sequence shown here is derived from an EMBL/GenBank/DDBJ whole genome shotgun (WGS) entry which is preliminary data.</text>
</comment>
<dbReference type="Gene3D" id="3.30.70.20">
    <property type="match status" value="1"/>
</dbReference>
<proteinExistence type="predicted"/>
<keyword evidence="7" id="KW-0003">3Fe-4S</keyword>
<dbReference type="EMBL" id="JBHXCV010000003">
    <property type="protein sequence ID" value="MFD6792810.1"/>
    <property type="molecule type" value="Genomic_DNA"/>
</dbReference>
<accession>A0ABW6G0U8</accession>
<evidence type="ECO:0000256" key="8">
    <source>
        <dbReference type="SAM" id="MobiDB-lite"/>
    </source>
</evidence>